<dbReference type="EMBL" id="CP132932">
    <property type="protein sequence ID" value="XCB26343.1"/>
    <property type="molecule type" value="Genomic_DNA"/>
</dbReference>
<keyword evidence="1" id="KW-0812">Transmembrane</keyword>
<feature type="transmembrane region" description="Helical" evidence="1">
    <location>
        <begin position="12"/>
        <end position="30"/>
    </location>
</feature>
<evidence type="ECO:0000313" key="2">
    <source>
        <dbReference type="EMBL" id="XCB26343.1"/>
    </source>
</evidence>
<keyword evidence="1" id="KW-0472">Membrane</keyword>
<protein>
    <submittedName>
        <fullName evidence="2">Uncharacterized protein</fullName>
    </submittedName>
</protein>
<dbReference type="AlphaFoldDB" id="A0AAU7ZCC8"/>
<evidence type="ECO:0000256" key="1">
    <source>
        <dbReference type="SAM" id="Phobius"/>
    </source>
</evidence>
<feature type="transmembrane region" description="Helical" evidence="1">
    <location>
        <begin position="61"/>
        <end position="81"/>
    </location>
</feature>
<dbReference type="RefSeq" id="WP_353068915.1">
    <property type="nucleotide sequence ID" value="NZ_CP132932.1"/>
</dbReference>
<gene>
    <name evidence="2" type="ORF">RBB75_18230</name>
</gene>
<proteinExistence type="predicted"/>
<organism evidence="2">
    <name type="scientific">Tunturiibacter empetritectus</name>
    <dbReference type="NCBI Taxonomy" id="3069691"/>
    <lineage>
        <taxon>Bacteria</taxon>
        <taxon>Pseudomonadati</taxon>
        <taxon>Acidobacteriota</taxon>
        <taxon>Terriglobia</taxon>
        <taxon>Terriglobales</taxon>
        <taxon>Acidobacteriaceae</taxon>
        <taxon>Tunturiibacter</taxon>
    </lineage>
</organism>
<accession>A0AAU7ZCC8</accession>
<dbReference type="KEGG" id="temp:RBB75_18230"/>
<sequence>MKKNNGLYKWKVAVIAGAAILLLMELLLTLFTIDFVEWLCTLVITSIFICSLLLACYKKRLTAGAAIAIMIVCCVTTWVVLKKRNEIRTNTRWFFGSKRYKAQVLATGATNDGQLKHMEWDGWGFPGAGDTVVYLVFDPSDSLSTGARGNSHGKFAGIPCEVPLVNRLEDHWYTVLFYTDTDWHHCA</sequence>
<reference evidence="2" key="1">
    <citation type="submission" date="2023-08" db="EMBL/GenBank/DDBJ databases">
        <authorList>
            <person name="Messyasz A."/>
            <person name="Mannisto M.K."/>
            <person name="Kerkhof L.J."/>
            <person name="Haggblom M."/>
        </authorList>
    </citation>
    <scope>NUCLEOTIDE SEQUENCE</scope>
    <source>
        <strain evidence="2">M8UP23</strain>
    </source>
</reference>
<reference evidence="2" key="2">
    <citation type="journal article" date="2024" name="Environ. Microbiol.">
        <title>Genome analysis and description of Tunturibacter gen. nov. expands the diversity of Terriglobia in tundra soils.</title>
        <authorList>
            <person name="Messyasz A."/>
            <person name="Mannisto M.K."/>
            <person name="Kerkhof L.J."/>
            <person name="Haggblom M.M."/>
        </authorList>
    </citation>
    <scope>NUCLEOTIDE SEQUENCE</scope>
    <source>
        <strain evidence="2">M8UP23</strain>
    </source>
</reference>
<keyword evidence="1" id="KW-1133">Transmembrane helix</keyword>
<name>A0AAU7ZCC8_9BACT</name>
<feature type="transmembrane region" description="Helical" evidence="1">
    <location>
        <begin position="36"/>
        <end position="54"/>
    </location>
</feature>